<evidence type="ECO:0000256" key="2">
    <source>
        <dbReference type="ARBA" id="ARBA00022525"/>
    </source>
</evidence>
<comment type="function">
    <text evidence="8">Binds covalently through a thioester bond to the pathogen surface resulting in pathogen clearance.</text>
</comment>
<dbReference type="InterPro" id="IPR001599">
    <property type="entry name" value="Macroglobln_a2"/>
</dbReference>
<proteinExistence type="predicted"/>
<keyword evidence="15" id="KW-1185">Reference proteome</keyword>
<dbReference type="InterPro" id="IPR041555">
    <property type="entry name" value="MG3"/>
</dbReference>
<evidence type="ECO:0000256" key="10">
    <source>
        <dbReference type="ARBA" id="ARBA00078071"/>
    </source>
</evidence>
<dbReference type="Gene3D" id="2.60.40.10">
    <property type="entry name" value="Immunoglobulins"/>
    <property type="match status" value="2"/>
</dbReference>
<dbReference type="InterPro" id="IPR002890">
    <property type="entry name" value="MG2"/>
</dbReference>
<dbReference type="InterPro" id="IPR019742">
    <property type="entry name" value="MacrogloblnA2_CS"/>
</dbReference>
<keyword evidence="7" id="KW-0325">Glycoprotein</keyword>
<dbReference type="InterPro" id="IPR009048">
    <property type="entry name" value="A-macroglobulin_rcpt-bd"/>
</dbReference>
<dbReference type="PROSITE" id="PS00477">
    <property type="entry name" value="ALPHA_2_MACROGLOBULIN"/>
    <property type="match status" value="1"/>
</dbReference>
<dbReference type="PANTHER" id="PTHR11412:SF136">
    <property type="entry name" value="CD109 ANTIGEN"/>
    <property type="match status" value="1"/>
</dbReference>
<dbReference type="Gene3D" id="2.60.120.1540">
    <property type="match status" value="1"/>
</dbReference>
<evidence type="ECO:0000256" key="3">
    <source>
        <dbReference type="ARBA" id="ARBA00022729"/>
    </source>
</evidence>
<dbReference type="Pfam" id="PF00207">
    <property type="entry name" value="A2M"/>
    <property type="match status" value="1"/>
</dbReference>
<evidence type="ECO:0000256" key="7">
    <source>
        <dbReference type="ARBA" id="ARBA00023180"/>
    </source>
</evidence>
<evidence type="ECO:0000256" key="6">
    <source>
        <dbReference type="ARBA" id="ARBA00023157"/>
    </source>
</evidence>
<evidence type="ECO:0000313" key="14">
    <source>
        <dbReference type="EnsemblMetazoa" id="AQUA006680-PA"/>
    </source>
</evidence>
<dbReference type="InterPro" id="IPR041813">
    <property type="entry name" value="A2M_TED"/>
</dbReference>
<dbReference type="Pfam" id="PF21412">
    <property type="entry name" value="TEP1_CUB2"/>
    <property type="match status" value="1"/>
</dbReference>
<dbReference type="Gene3D" id="1.50.10.20">
    <property type="match status" value="1"/>
</dbReference>
<dbReference type="GO" id="GO:0004866">
    <property type="term" value="F:endopeptidase inhibitor activity"/>
    <property type="evidence" value="ECO:0007669"/>
    <property type="project" value="InterPro"/>
</dbReference>
<dbReference type="CDD" id="cd02897">
    <property type="entry name" value="A2M_2"/>
    <property type="match status" value="1"/>
</dbReference>
<evidence type="ECO:0000256" key="9">
    <source>
        <dbReference type="ARBA" id="ARBA00063781"/>
    </source>
</evidence>
<feature type="domain" description="Alpha-macroglobulin receptor-binding" evidence="13">
    <location>
        <begin position="1263"/>
        <end position="1354"/>
    </location>
</feature>
<dbReference type="InterPro" id="IPR011625">
    <property type="entry name" value="A2M_N_BRD"/>
</dbReference>
<dbReference type="InterPro" id="IPR047565">
    <property type="entry name" value="Alpha-macroglob_thiol-ester_cl"/>
</dbReference>
<keyword evidence="2" id="KW-0964">Secreted</keyword>
<evidence type="ECO:0000256" key="5">
    <source>
        <dbReference type="ARBA" id="ARBA00022966"/>
    </source>
</evidence>
<dbReference type="GO" id="GO:0005615">
    <property type="term" value="C:extracellular space"/>
    <property type="evidence" value="ECO:0007669"/>
    <property type="project" value="InterPro"/>
</dbReference>
<dbReference type="VEuPathDB" id="VectorBase:AQUA006680"/>
<keyword evidence="4" id="KW-0391">Immunity</keyword>
<comment type="subunit">
    <text evidence="9">Heterodimer of a TEP1-N chain and an TEP1-C chain non-covalently linked. Forms a complex composed of TEP1-N and TEP1-C heterodimer, LRIM1 and APL1C; the interaction stabilizes TEP1-N and TEP1-C heterodimer, prevents its binding to tissues while circulating in the hemolymph and protects the thioester bond from hydrolysis. Mature TEP1 and to a lesser extent full-length TEP1 interact with SPCLIP1; the interaction is induced by microbial infection.</text>
</comment>
<dbReference type="Pfam" id="PF07677">
    <property type="entry name" value="A2M_recep"/>
    <property type="match status" value="1"/>
</dbReference>
<organism evidence="14 15">
    <name type="scientific">Anopheles quadriannulatus</name>
    <name type="common">Mosquito</name>
    <dbReference type="NCBI Taxonomy" id="34691"/>
    <lineage>
        <taxon>Eukaryota</taxon>
        <taxon>Metazoa</taxon>
        <taxon>Ecdysozoa</taxon>
        <taxon>Arthropoda</taxon>
        <taxon>Hexapoda</taxon>
        <taxon>Insecta</taxon>
        <taxon>Pterygota</taxon>
        <taxon>Neoptera</taxon>
        <taxon>Endopterygota</taxon>
        <taxon>Diptera</taxon>
        <taxon>Nematocera</taxon>
        <taxon>Culicoidea</taxon>
        <taxon>Culicidae</taxon>
        <taxon>Anophelinae</taxon>
        <taxon>Anopheles</taxon>
    </lineage>
</organism>
<dbReference type="Pfam" id="PF07703">
    <property type="entry name" value="A2M_BRD"/>
    <property type="match status" value="1"/>
</dbReference>
<dbReference type="InterPro" id="IPR049135">
    <property type="entry name" value="TEP1_CUB2"/>
</dbReference>
<evidence type="ECO:0000313" key="15">
    <source>
        <dbReference type="Proteomes" id="UP000076407"/>
    </source>
</evidence>
<dbReference type="SMART" id="SM01361">
    <property type="entry name" value="A2M_recep"/>
    <property type="match status" value="1"/>
</dbReference>
<reference evidence="14" key="1">
    <citation type="submission" date="2020-05" db="UniProtKB">
        <authorList>
            <consortium name="EnsemblMetazoa"/>
        </authorList>
    </citation>
    <scope>IDENTIFICATION</scope>
    <source>
        <strain evidence="14">SANGQUA</strain>
    </source>
</reference>
<dbReference type="EnsemblMetazoa" id="AQUA006680-RA">
    <property type="protein sequence ID" value="AQUA006680-PA"/>
    <property type="gene ID" value="AQUA006680"/>
</dbReference>
<dbReference type="InterPro" id="IPR011626">
    <property type="entry name" value="Alpha-macroglobulin_TED"/>
</dbReference>
<dbReference type="Proteomes" id="UP000076407">
    <property type="component" value="Unassembled WGS sequence"/>
</dbReference>
<keyword evidence="5" id="KW-0882">Thioester bond</keyword>
<dbReference type="SMART" id="SM01359">
    <property type="entry name" value="A2M_N_2"/>
    <property type="match status" value="1"/>
</dbReference>
<dbReference type="Gene3D" id="2.60.40.690">
    <property type="entry name" value="Alpha-macroglobulin, receptor-binding domain"/>
    <property type="match status" value="1"/>
</dbReference>
<sequence>MQKKRGGAQGAQKTASWNRFISERVQAKMRHLASASLLVITLLFNSVHGILIVGPKHIRAGQNYTVILSSFESNTNERNLLLQLDGLSAGGKKLLHLNQPARVQPLSNSVISFPLPDSLPVGSYKLSIDGQNGFKFHWEADLLLAASTTTALVQLSKPIYKPGDVLQFRVIVLGGDLKPPAPSVTATVIVHDPQRNVIRRWTAVSLQLGVFEEQLQIGTVPLLGRYTITVTVTGANEIVSKTFDVREYVLPAFEVAVQARAVPLEKHQRLNLTLSARYYTGQPVRGVATVELYLEDDKLDQRRVVGVYGATQLELPFNEHLSVYDDSQDVRVHVAFTQDETNRTIYKEQRITVYKLPYQLELVKEQPEFRAKVPFDCQLRVRYQDGTPAKGAAFEVKVEGAFTTDRRVAYTSDAAGVIKLTLQPEASSESIDITVNAGSEELLYERISKREASKAFLQVKLDSDVKIGKSFKLKVTCNEELSFFMYYVVSRGAIVDSAFLQPKKVTEPFIEIKAADQMVPRSKVIVVTVAKNVVLCDFVDIDFEDLRNNFDLQIDRTEIRPGDQLQLKMRGRPGAFVALAAYDKSLLQYSNNHDIFWEDVWGVFDKFYSVERNEFDLFHSLGLFARTMEHITFDKANDQTARDGSASSKNGPSNSQFSFRTNFLESWLWKTDKIGSSGSTTTKESVPDTIAAWHLTGFSIDPVYGLGIIKQPLQLTTVQPFYIVPNMPYSIKRGELVELQFIVFNNFPQKYKASVTLFSVDNQTEFVGRPATETSYTKSIEASPDTGVPVAFLIKARKLGEMTVRVDASIEPAKDSIESVIRVIPESLVKREMISRFFCHNTYQNQTFVLGLDFDRKADAGTRKIDFILTPNILTSVMDNLESLLSVPTGCGEQNMMRLVPIVLVLDYLTSIGSADKQLTAKAIGLLRAGYQNQMRYRQPDGSFGLWEKSGGAVFLTAFVGKTLATAAKYISEIEPSMVEQAFDWLAARQHSTGRFDEVGPVFHWDMQGGLRQGIALTSFVLIALLEQPKVATKHRAVIEKGIDYVTRTLGSIEDSYDLAIATYALLLQKHSSGERFLEKLVGLSTVQQNGTERFWARDAHGIETTAYGLLSFVLAEKYVDGTSIMRWLVKQRYTPGSFPRTQDTFVGLKALTKLAEKISPSRNDYSVQLRHAGRKEEFRVTSQDIGTLQHAQQGVDETAQLELHVAGIGFGLLQVVYEYGVDLRNFTAQFVLELQKSVTNANHQLQLEVCSSFTPQLSDGRSNMVLVEVNFPSGYTVEQRGQPITGATKHNPIQKTEVRFGATSVVVYYNSMGPERNCFTITAYRRQKVTLKRPAYVLVHDYYDPKLNAIKMYQVDD</sequence>
<dbReference type="PANTHER" id="PTHR11412">
    <property type="entry name" value="MACROGLOBULIN / COMPLEMENT"/>
    <property type="match status" value="1"/>
</dbReference>
<dbReference type="Pfam" id="PF17791">
    <property type="entry name" value="MG3"/>
    <property type="match status" value="1"/>
</dbReference>
<dbReference type="Gene3D" id="2.20.130.20">
    <property type="match status" value="2"/>
</dbReference>
<dbReference type="Pfam" id="PF17789">
    <property type="entry name" value="MG4"/>
    <property type="match status" value="1"/>
</dbReference>
<dbReference type="InterPro" id="IPR036595">
    <property type="entry name" value="A-macroglobulin_rcpt-bd_sf"/>
</dbReference>
<dbReference type="InterPro" id="IPR040839">
    <property type="entry name" value="MG4"/>
</dbReference>
<dbReference type="InterPro" id="IPR013783">
    <property type="entry name" value="Ig-like_fold"/>
</dbReference>
<comment type="subcellular location">
    <subcellularLocation>
        <location evidence="1">Secreted</location>
    </subcellularLocation>
</comment>
<evidence type="ECO:0000256" key="4">
    <source>
        <dbReference type="ARBA" id="ARBA00022859"/>
    </source>
</evidence>
<name>A0A182XA41_ANOQN</name>
<dbReference type="Pfam" id="PF01835">
    <property type="entry name" value="MG2"/>
    <property type="match status" value="1"/>
</dbReference>
<evidence type="ECO:0000259" key="11">
    <source>
        <dbReference type="SMART" id="SM01359"/>
    </source>
</evidence>
<dbReference type="FunFam" id="2.60.40.1930:FF:000001">
    <property type="entry name" value="CD109 isoform 3"/>
    <property type="match status" value="1"/>
</dbReference>
<dbReference type="InterPro" id="IPR008930">
    <property type="entry name" value="Terpenoid_cyclase/PrenylTrfase"/>
</dbReference>
<feature type="domain" description="Alpha-2-macroglobulin" evidence="12">
    <location>
        <begin position="666"/>
        <end position="757"/>
    </location>
</feature>
<keyword evidence="3" id="KW-0732">Signal</keyword>
<dbReference type="SUPFAM" id="SSF48239">
    <property type="entry name" value="Terpenoid cyclases/Protein prenyltransferases"/>
    <property type="match status" value="1"/>
</dbReference>
<dbReference type="Gene3D" id="2.60.40.1940">
    <property type="match status" value="1"/>
</dbReference>
<dbReference type="SMART" id="SM01360">
    <property type="entry name" value="A2M"/>
    <property type="match status" value="1"/>
</dbReference>
<keyword evidence="6" id="KW-1015">Disulfide bond</keyword>
<evidence type="ECO:0000256" key="8">
    <source>
        <dbReference type="ARBA" id="ARBA00057615"/>
    </source>
</evidence>
<protein>
    <recommendedName>
        <fullName evidence="10">TEP1-F</fullName>
    </recommendedName>
</protein>
<accession>A0A182XA41</accession>
<feature type="domain" description="Alpha-2-macroglobulin bait region" evidence="11">
    <location>
        <begin position="457"/>
        <end position="589"/>
    </location>
</feature>
<dbReference type="SUPFAM" id="SSF49410">
    <property type="entry name" value="Alpha-macroglobulin receptor domain"/>
    <property type="match status" value="1"/>
</dbReference>
<dbReference type="Pfam" id="PF07678">
    <property type="entry name" value="TED_complement"/>
    <property type="match status" value="1"/>
</dbReference>
<dbReference type="STRING" id="34691.A0A182XA41"/>
<dbReference type="GO" id="GO:0002376">
    <property type="term" value="P:immune system process"/>
    <property type="evidence" value="ECO:0007669"/>
    <property type="project" value="UniProtKB-KW"/>
</dbReference>
<dbReference type="SMART" id="SM01419">
    <property type="entry name" value="Thiol-ester_cl"/>
    <property type="match status" value="1"/>
</dbReference>
<evidence type="ECO:0000256" key="1">
    <source>
        <dbReference type="ARBA" id="ARBA00004613"/>
    </source>
</evidence>
<dbReference type="Gene3D" id="2.60.40.2950">
    <property type="match status" value="1"/>
</dbReference>
<dbReference type="InterPro" id="IPR050473">
    <property type="entry name" value="A2M/Complement_sys"/>
</dbReference>
<evidence type="ECO:0000259" key="12">
    <source>
        <dbReference type="SMART" id="SM01360"/>
    </source>
</evidence>
<dbReference type="Gene3D" id="2.60.40.1930">
    <property type="match status" value="2"/>
</dbReference>
<evidence type="ECO:0000259" key="13">
    <source>
        <dbReference type="SMART" id="SM01361"/>
    </source>
</evidence>